<dbReference type="InterPro" id="IPR000504">
    <property type="entry name" value="RRM_dom"/>
</dbReference>
<dbReference type="InterPro" id="IPR012677">
    <property type="entry name" value="Nucleotide-bd_a/b_plait_sf"/>
</dbReference>
<feature type="region of interest" description="Disordered" evidence="3">
    <location>
        <begin position="89"/>
        <end position="229"/>
    </location>
</feature>
<dbReference type="SUPFAM" id="SSF54928">
    <property type="entry name" value="RNA-binding domain, RBD"/>
    <property type="match status" value="2"/>
</dbReference>
<keyword evidence="6" id="KW-1185">Reference proteome</keyword>
<dbReference type="InterPro" id="IPR035979">
    <property type="entry name" value="RBD_domain_sf"/>
</dbReference>
<dbReference type="PANTHER" id="PTHR23236:SF11">
    <property type="entry name" value="EUKARYOTIC TRANSLATION INITIATION FACTOR 4H"/>
    <property type="match status" value="1"/>
</dbReference>
<gene>
    <name evidence="5" type="ORF">DCAR_0102689</name>
</gene>
<dbReference type="PROSITE" id="PS50102">
    <property type="entry name" value="RRM"/>
    <property type="match status" value="2"/>
</dbReference>
<dbReference type="SMART" id="SM00360">
    <property type="entry name" value="RRM"/>
    <property type="match status" value="2"/>
</dbReference>
<feature type="compositionally biased region" description="Low complexity" evidence="3">
    <location>
        <begin position="136"/>
        <end position="153"/>
    </location>
</feature>
<feature type="compositionally biased region" description="Acidic residues" evidence="3">
    <location>
        <begin position="166"/>
        <end position="180"/>
    </location>
</feature>
<sequence>MGANVLYTDHMVPELYIQQILMSPPSKFLKQEVEVNKLIKCLEKEAEVVMLLLLYTKRVKKAEERQSEQLLIPFKQTSPMFHVGIMMDSNRSDGEEEQRSLKKKSDMKKNRGKLQKSKKSESSSEDDDSSSDCCARAKTAKPAPRPRLPSSSSETAVCCQKKAESSDESDSESDESDSEDVSLKHYKLLQPKAAAPKKAESSDEESSEEDSDESEDETKKLPRHQSKRRCGDVEMVDAISAKSNIKSALKPLDQTLFLGNLSFSIEEADLLMFVLLLIRETGDFKGFGHVEFATVEAAQNALNLAGQDLVGRQVRLDLAREEVHSLASQRVIVLSSFNENSYQKADRGPASTIFVPVISALKGHFGSCGNITRVSVPKDYEGGLKGIAYMDFADSNGLSKALELNNSELGEGYLTVEEAKTRIAVLAVVEVVEDFSEVGVSGWKVWRGGRFGGGGRSGGRGGGGRFGGDSVVGKKTTFDD</sequence>
<evidence type="ECO:0000313" key="5">
    <source>
        <dbReference type="EMBL" id="WOG83513.1"/>
    </source>
</evidence>
<evidence type="ECO:0000313" key="6">
    <source>
        <dbReference type="Proteomes" id="UP000077755"/>
    </source>
</evidence>
<feature type="compositionally biased region" description="Acidic residues" evidence="3">
    <location>
        <begin position="202"/>
        <end position="216"/>
    </location>
</feature>
<accession>A0AAF0W896</accession>
<feature type="region of interest" description="Disordered" evidence="3">
    <location>
        <begin position="456"/>
        <end position="480"/>
    </location>
</feature>
<keyword evidence="1 2" id="KW-0694">RNA-binding</keyword>
<proteinExistence type="predicted"/>
<name>A0AAF0W896_DAUCS</name>
<dbReference type="AlphaFoldDB" id="A0AAF0W896"/>
<protein>
    <recommendedName>
        <fullName evidence="4">RRM domain-containing protein</fullName>
    </recommendedName>
</protein>
<dbReference type="GO" id="GO:0008143">
    <property type="term" value="F:poly(A) binding"/>
    <property type="evidence" value="ECO:0007669"/>
    <property type="project" value="TreeGrafter"/>
</dbReference>
<dbReference type="EMBL" id="CP093343">
    <property type="protein sequence ID" value="WOG83513.1"/>
    <property type="molecule type" value="Genomic_DNA"/>
</dbReference>
<reference evidence="5" key="2">
    <citation type="submission" date="2022-03" db="EMBL/GenBank/DDBJ databases">
        <title>Draft title - Genomic analysis of global carrot germplasm unveils the trajectory of domestication and the origin of high carotenoid orange carrot.</title>
        <authorList>
            <person name="Iorizzo M."/>
            <person name="Ellison S."/>
            <person name="Senalik D."/>
            <person name="Macko-Podgorni A."/>
            <person name="Grzebelus D."/>
            <person name="Bostan H."/>
            <person name="Rolling W."/>
            <person name="Curaba J."/>
            <person name="Simon P."/>
        </authorList>
    </citation>
    <scope>NUCLEOTIDE SEQUENCE</scope>
    <source>
        <tissue evidence="5">Leaf</tissue>
    </source>
</reference>
<evidence type="ECO:0000256" key="1">
    <source>
        <dbReference type="ARBA" id="ARBA00022884"/>
    </source>
</evidence>
<feature type="domain" description="RRM" evidence="4">
    <location>
        <begin position="254"/>
        <end position="321"/>
    </location>
</feature>
<evidence type="ECO:0000259" key="4">
    <source>
        <dbReference type="PROSITE" id="PS50102"/>
    </source>
</evidence>
<reference evidence="5" key="1">
    <citation type="journal article" date="2016" name="Nat. Genet.">
        <title>A high-quality carrot genome assembly provides new insights into carotenoid accumulation and asterid genome evolution.</title>
        <authorList>
            <person name="Iorizzo M."/>
            <person name="Ellison S."/>
            <person name="Senalik D."/>
            <person name="Zeng P."/>
            <person name="Satapoomin P."/>
            <person name="Huang J."/>
            <person name="Bowman M."/>
            <person name="Iovene M."/>
            <person name="Sanseverino W."/>
            <person name="Cavagnaro P."/>
            <person name="Yildiz M."/>
            <person name="Macko-Podgorni A."/>
            <person name="Moranska E."/>
            <person name="Grzebelus E."/>
            <person name="Grzebelus D."/>
            <person name="Ashrafi H."/>
            <person name="Zheng Z."/>
            <person name="Cheng S."/>
            <person name="Spooner D."/>
            <person name="Van Deynze A."/>
            <person name="Simon P."/>
        </authorList>
    </citation>
    <scope>NUCLEOTIDE SEQUENCE</scope>
    <source>
        <tissue evidence="5">Leaf</tissue>
    </source>
</reference>
<feature type="domain" description="RRM" evidence="4">
    <location>
        <begin position="330"/>
        <end position="421"/>
    </location>
</feature>
<dbReference type="PANTHER" id="PTHR23236">
    <property type="entry name" value="EUKARYOTIC TRANSLATION INITIATION FACTOR 4B/4H"/>
    <property type="match status" value="1"/>
</dbReference>
<feature type="compositionally biased region" description="Gly residues" evidence="3">
    <location>
        <begin position="456"/>
        <end position="467"/>
    </location>
</feature>
<dbReference type="Proteomes" id="UP000077755">
    <property type="component" value="Chromosome 1"/>
</dbReference>
<evidence type="ECO:0000256" key="3">
    <source>
        <dbReference type="SAM" id="MobiDB-lite"/>
    </source>
</evidence>
<dbReference type="Gene3D" id="3.30.70.330">
    <property type="match status" value="2"/>
</dbReference>
<evidence type="ECO:0000256" key="2">
    <source>
        <dbReference type="PROSITE-ProRule" id="PRU00176"/>
    </source>
</evidence>
<organism evidence="5 6">
    <name type="scientific">Daucus carota subsp. sativus</name>
    <name type="common">Carrot</name>
    <dbReference type="NCBI Taxonomy" id="79200"/>
    <lineage>
        <taxon>Eukaryota</taxon>
        <taxon>Viridiplantae</taxon>
        <taxon>Streptophyta</taxon>
        <taxon>Embryophyta</taxon>
        <taxon>Tracheophyta</taxon>
        <taxon>Spermatophyta</taxon>
        <taxon>Magnoliopsida</taxon>
        <taxon>eudicotyledons</taxon>
        <taxon>Gunneridae</taxon>
        <taxon>Pentapetalae</taxon>
        <taxon>asterids</taxon>
        <taxon>campanulids</taxon>
        <taxon>Apiales</taxon>
        <taxon>Apiaceae</taxon>
        <taxon>Apioideae</taxon>
        <taxon>Scandiceae</taxon>
        <taxon>Daucinae</taxon>
        <taxon>Daucus</taxon>
        <taxon>Daucus sect. Daucus</taxon>
    </lineage>
</organism>
<feature type="compositionally biased region" description="Basic and acidic residues" evidence="3">
    <location>
        <begin position="90"/>
        <end position="109"/>
    </location>
</feature>
<dbReference type="Pfam" id="PF00076">
    <property type="entry name" value="RRM_1"/>
    <property type="match status" value="2"/>
</dbReference>